<comment type="subcellular location">
    <subcellularLocation>
        <location evidence="1 10">Cytoplasm</location>
    </subcellularLocation>
</comment>
<feature type="active site" evidence="10">
    <location>
        <position position="243"/>
    </location>
</feature>
<dbReference type="PROSITE" id="PS51898">
    <property type="entry name" value="TYR_RECOMBINASE"/>
    <property type="match status" value="1"/>
</dbReference>
<evidence type="ECO:0000256" key="7">
    <source>
        <dbReference type="ARBA" id="ARBA00023125"/>
    </source>
</evidence>
<keyword evidence="9 10" id="KW-0131">Cell cycle</keyword>
<comment type="similarity">
    <text evidence="2">Belongs to the 'phage' integrase family. XerD subfamily.</text>
</comment>
<dbReference type="InterPro" id="IPR011932">
    <property type="entry name" value="Recomb_XerD"/>
</dbReference>
<dbReference type="Pfam" id="PF00589">
    <property type="entry name" value="Phage_integrase"/>
    <property type="match status" value="1"/>
</dbReference>
<dbReference type="InterPro" id="IPR011010">
    <property type="entry name" value="DNA_brk_join_enz"/>
</dbReference>
<comment type="caution">
    <text evidence="10">Lacks conserved residue(s) required for the propagation of feature annotation.</text>
</comment>
<dbReference type="PROSITE" id="PS51900">
    <property type="entry name" value="CB"/>
    <property type="match status" value="1"/>
</dbReference>
<feature type="active site" evidence="10">
    <location>
        <position position="266"/>
    </location>
</feature>
<dbReference type="Gene3D" id="1.10.443.10">
    <property type="entry name" value="Intergrase catalytic core"/>
    <property type="match status" value="1"/>
</dbReference>
<keyword evidence="14" id="KW-1185">Reference proteome</keyword>
<comment type="similarity">
    <text evidence="10">Belongs to the 'phage' integrase family. XerC subfamily.</text>
</comment>
<dbReference type="InterPro" id="IPR002104">
    <property type="entry name" value="Integrase_catalytic"/>
</dbReference>
<evidence type="ECO:0000259" key="12">
    <source>
        <dbReference type="PROSITE" id="PS51900"/>
    </source>
</evidence>
<dbReference type="RefSeq" id="WP_248834850.1">
    <property type="nucleotide sequence ID" value="NZ_JAJEQE010000008.1"/>
</dbReference>
<feature type="domain" description="Tyr recombinase" evidence="11">
    <location>
        <begin position="106"/>
        <end position="288"/>
    </location>
</feature>
<evidence type="ECO:0000256" key="6">
    <source>
        <dbReference type="ARBA" id="ARBA00022908"/>
    </source>
</evidence>
<evidence type="ECO:0000313" key="13">
    <source>
        <dbReference type="EMBL" id="MCC2148387.1"/>
    </source>
</evidence>
<feature type="active site" evidence="10">
    <location>
        <position position="146"/>
    </location>
</feature>
<feature type="active site" evidence="10">
    <location>
        <position position="240"/>
    </location>
</feature>
<dbReference type="CDD" id="cd00798">
    <property type="entry name" value="INT_XerDC_C"/>
    <property type="match status" value="1"/>
</dbReference>
<comment type="subunit">
    <text evidence="10">Forms a cyclic heterotetrameric complex composed of two molecules of XerC and two molecules of XerD.</text>
</comment>
<dbReference type="PANTHER" id="PTHR30349:SF81">
    <property type="entry name" value="TYROSINE RECOMBINASE XERC"/>
    <property type="match status" value="1"/>
</dbReference>
<dbReference type="NCBIfam" id="TIGR02225">
    <property type="entry name" value="recomb_XerD"/>
    <property type="match status" value="1"/>
</dbReference>
<accession>A0ABS8ETM2</accession>
<evidence type="ECO:0000256" key="3">
    <source>
        <dbReference type="ARBA" id="ARBA00022490"/>
    </source>
</evidence>
<organism evidence="13 14">
    <name type="scientific">Hominisplanchenecus faecis</name>
    <dbReference type="NCBI Taxonomy" id="2885351"/>
    <lineage>
        <taxon>Bacteria</taxon>
        <taxon>Bacillati</taxon>
        <taxon>Bacillota</taxon>
        <taxon>Clostridia</taxon>
        <taxon>Lachnospirales</taxon>
        <taxon>Lachnospiraceae</taxon>
        <taxon>Hominisplanchenecus</taxon>
    </lineage>
</organism>
<keyword evidence="7 10" id="KW-0238">DNA-binding</keyword>
<reference evidence="13 14" key="1">
    <citation type="submission" date="2021-10" db="EMBL/GenBank/DDBJ databases">
        <title>Anaerobic single-cell dispensing facilitates the cultivation of human gut bacteria.</title>
        <authorList>
            <person name="Afrizal A."/>
        </authorList>
    </citation>
    <scope>NUCLEOTIDE SEQUENCE [LARGE SCALE GENOMIC DNA]</scope>
    <source>
        <strain evidence="13 14">CLA-AA-H246</strain>
    </source>
</reference>
<keyword evidence="8 10" id="KW-0233">DNA recombination</keyword>
<dbReference type="EMBL" id="JAJEQE010000008">
    <property type="protein sequence ID" value="MCC2148387.1"/>
    <property type="molecule type" value="Genomic_DNA"/>
</dbReference>
<comment type="function">
    <text evidence="10">Site-specific tyrosine recombinase, which acts by catalyzing the cutting and rejoining of the recombining DNA molecules. The XerC-XerD complex is essential to convert dimers of the bacterial chromosome into monomers to permit their segregation at cell division. It also contributes to the segregational stability of plasmids.</text>
</comment>
<protein>
    <recommendedName>
        <fullName evidence="10">Tyrosine recombinase XerC</fullName>
    </recommendedName>
</protein>
<dbReference type="InterPro" id="IPR004107">
    <property type="entry name" value="Integrase_SAM-like_N"/>
</dbReference>
<dbReference type="InterPro" id="IPR050090">
    <property type="entry name" value="Tyrosine_recombinase_XerCD"/>
</dbReference>
<evidence type="ECO:0000256" key="1">
    <source>
        <dbReference type="ARBA" id="ARBA00004496"/>
    </source>
</evidence>
<evidence type="ECO:0000313" key="14">
    <source>
        <dbReference type="Proteomes" id="UP001299235"/>
    </source>
</evidence>
<feature type="active site" description="O-(3'-phospho-DNA)-tyrosine intermediate" evidence="10">
    <location>
        <position position="275"/>
    </location>
</feature>
<keyword evidence="4 10" id="KW-0132">Cell division</keyword>
<dbReference type="InterPro" id="IPR023009">
    <property type="entry name" value="Tyrosine_recombinase_XerC/XerD"/>
</dbReference>
<evidence type="ECO:0000256" key="4">
    <source>
        <dbReference type="ARBA" id="ARBA00022618"/>
    </source>
</evidence>
<proteinExistence type="inferred from homology"/>
<dbReference type="SUPFAM" id="SSF56349">
    <property type="entry name" value="DNA breaking-rejoining enzymes"/>
    <property type="match status" value="1"/>
</dbReference>
<comment type="caution">
    <text evidence="13">The sequence shown here is derived from an EMBL/GenBank/DDBJ whole genome shotgun (WGS) entry which is preliminary data.</text>
</comment>
<dbReference type="InterPro" id="IPR010998">
    <property type="entry name" value="Integrase_recombinase_N"/>
</dbReference>
<dbReference type="Gene3D" id="1.10.150.130">
    <property type="match status" value="1"/>
</dbReference>
<dbReference type="HAMAP" id="MF_01808">
    <property type="entry name" value="Recomb_XerC_XerD"/>
    <property type="match status" value="1"/>
</dbReference>
<evidence type="ECO:0000256" key="5">
    <source>
        <dbReference type="ARBA" id="ARBA00022829"/>
    </source>
</evidence>
<evidence type="ECO:0000256" key="10">
    <source>
        <dbReference type="HAMAP-Rule" id="MF_01808"/>
    </source>
</evidence>
<dbReference type="Proteomes" id="UP001299235">
    <property type="component" value="Unassembled WGS sequence"/>
</dbReference>
<keyword evidence="5 10" id="KW-0159">Chromosome partition</keyword>
<evidence type="ECO:0000259" key="11">
    <source>
        <dbReference type="PROSITE" id="PS51898"/>
    </source>
</evidence>
<dbReference type="InterPro" id="IPR013762">
    <property type="entry name" value="Integrase-like_cat_sf"/>
</dbReference>
<sequence>MEQVMPDFITYLTNERNASKSTVSSYCRDLERMFQFLDGKGIKKTDDVTPISLNSYILYLEKEGFSISTVSRNVASMKAYFHYAFGRRLIEKDPTRTIKAPHIEKRVPGVLTQEQVTRLLEQPSRNTAKGIRDKAMLELLYATGMRVSELIAVQMEDVNFSLEYVVCRDAERLRVIPLGRKAKEALKFYLKEARDRLLCGKKGNYLFVNCQGNSMSRQGFWKNLKEYARKAGIEEDITPHTFRHSFAAHLVENGADLRDVQEMLGHSDISTTQIYMEMAAGKVRASYKKAHPRAD</sequence>
<dbReference type="InterPro" id="IPR044068">
    <property type="entry name" value="CB"/>
</dbReference>
<dbReference type="PANTHER" id="PTHR30349">
    <property type="entry name" value="PHAGE INTEGRASE-RELATED"/>
    <property type="match status" value="1"/>
</dbReference>
<dbReference type="NCBIfam" id="NF001399">
    <property type="entry name" value="PRK00283.1"/>
    <property type="match status" value="1"/>
</dbReference>
<feature type="domain" description="Core-binding (CB)" evidence="12">
    <location>
        <begin position="1"/>
        <end position="85"/>
    </location>
</feature>
<evidence type="ECO:0000256" key="2">
    <source>
        <dbReference type="ARBA" id="ARBA00010450"/>
    </source>
</evidence>
<evidence type="ECO:0000256" key="8">
    <source>
        <dbReference type="ARBA" id="ARBA00023172"/>
    </source>
</evidence>
<gene>
    <name evidence="13" type="primary">xerD</name>
    <name evidence="10" type="synonym">xerC</name>
    <name evidence="13" type="ORF">LKD42_03840</name>
</gene>
<keyword evidence="6 10" id="KW-0229">DNA integration</keyword>
<keyword evidence="3 10" id="KW-0963">Cytoplasm</keyword>
<evidence type="ECO:0000256" key="9">
    <source>
        <dbReference type="ARBA" id="ARBA00023306"/>
    </source>
</evidence>
<dbReference type="Pfam" id="PF02899">
    <property type="entry name" value="Phage_int_SAM_1"/>
    <property type="match status" value="1"/>
</dbReference>
<name>A0ABS8ETM2_9FIRM</name>